<sequence length="44" mass="5415">MYEEIKQFCYKKTVPYRRRRLEDQRLIIGHFVMAEDIIGAQKKL</sequence>
<organism evidence="1 2">
    <name type="scientific">Funneliformis mosseae</name>
    <name type="common">Endomycorrhizal fungus</name>
    <name type="synonym">Glomus mosseae</name>
    <dbReference type="NCBI Taxonomy" id="27381"/>
    <lineage>
        <taxon>Eukaryota</taxon>
        <taxon>Fungi</taxon>
        <taxon>Fungi incertae sedis</taxon>
        <taxon>Mucoromycota</taxon>
        <taxon>Glomeromycotina</taxon>
        <taxon>Glomeromycetes</taxon>
        <taxon>Glomerales</taxon>
        <taxon>Glomeraceae</taxon>
        <taxon>Funneliformis</taxon>
    </lineage>
</organism>
<accession>A0A9N9GZX4</accession>
<reference evidence="1" key="1">
    <citation type="submission" date="2021-06" db="EMBL/GenBank/DDBJ databases">
        <authorList>
            <person name="Kallberg Y."/>
            <person name="Tangrot J."/>
            <person name="Rosling A."/>
        </authorList>
    </citation>
    <scope>NUCLEOTIDE SEQUENCE</scope>
    <source>
        <strain evidence="1">87-6 pot B 2015</strain>
    </source>
</reference>
<dbReference type="Proteomes" id="UP000789375">
    <property type="component" value="Unassembled WGS sequence"/>
</dbReference>
<name>A0A9N9GZX4_FUNMO</name>
<evidence type="ECO:0000313" key="1">
    <source>
        <dbReference type="EMBL" id="CAG8642221.1"/>
    </source>
</evidence>
<dbReference type="EMBL" id="CAJVPP010004026">
    <property type="protein sequence ID" value="CAG8642221.1"/>
    <property type="molecule type" value="Genomic_DNA"/>
</dbReference>
<protein>
    <submittedName>
        <fullName evidence="1">1732_t:CDS:1</fullName>
    </submittedName>
</protein>
<proteinExistence type="predicted"/>
<gene>
    <name evidence="1" type="ORF">FMOSSE_LOCUS11045</name>
</gene>
<dbReference type="AlphaFoldDB" id="A0A9N9GZX4"/>
<comment type="caution">
    <text evidence="1">The sequence shown here is derived from an EMBL/GenBank/DDBJ whole genome shotgun (WGS) entry which is preliminary data.</text>
</comment>
<keyword evidence="2" id="KW-1185">Reference proteome</keyword>
<evidence type="ECO:0000313" key="2">
    <source>
        <dbReference type="Proteomes" id="UP000789375"/>
    </source>
</evidence>